<dbReference type="Pfam" id="PF03382">
    <property type="entry name" value="DUF285"/>
    <property type="match status" value="2"/>
</dbReference>
<keyword evidence="2" id="KW-0732">Signal</keyword>
<name>B6G0U5_PEPHT</name>
<sequence length="745" mass="82601">MNKGIAAVAIAAILLSISNFSSGAESFKYKAKKKSNGTEVVKIASKRHHSHTKFIGRNRYETSSKILESSGNKDTLILVNASKEMSDGLSAAALSGKLKADIVPINPDNIDNTTEKTIKKAKNIILIGGDSAIPKNFEKRLSGKKITRIGGRDRVETSKEIAKYIGNYKKAYIVNGYTGQADAMSIAPVSARDVSPIILTKPNSESIDSVKNVEYSIIGGKDVVSNSIQESTNSDRIGGKNRYETNRMVLDKFYKDRKSISFCNGETLVDALSGSYFAKDEGIVLVNRTENLNLLENINTTQLGGLPMDIRFVVASSSGVTISEVNTSKDNKTPTKKEDTKPNKKDDKDKNIEKNEQREEEKKENPDKNKGQNISNTLMIGEDFNSELRMLKGFPKANKVVFNKGIPKDIDKINHVKLDENKSGEVVAYIKDNTVYISSNKTIYANPESDYFMNNFENIKEVDISNLDTSKVVNMKYAFNGCSSLKKINTDKLDTSNVENMSSIFANCTSLESVDLSKLNTKNVTDMSDMFFKCSNLKSIDLSNFDTSNVENMSYMFGDCNGLTKINLNDLNTKKVTNMMAMFTNCKNLNEIDLIDLDTDNVENTSYMFSGCLNLTKLDLSNFNTSNVTNMSYMFASCESLRDVNLENLETKNVNDMNGMFYVCRNLNATLNIDGEVSSYAGMLDHCAVEDGSKLVLNYTNNSKPTVEKMLETKSDSANVFLGNLIKSSENQQTEKTTENNKVVE</sequence>
<dbReference type="InterPro" id="IPR007253">
    <property type="entry name" value="Cell_wall-bd_2"/>
</dbReference>
<evidence type="ECO:0000313" key="3">
    <source>
        <dbReference type="EMBL" id="EEA84520.1"/>
    </source>
</evidence>
<dbReference type="Gene3D" id="3.40.50.12090">
    <property type="match status" value="2"/>
</dbReference>
<evidence type="ECO:0000256" key="2">
    <source>
        <dbReference type="SAM" id="SignalP"/>
    </source>
</evidence>
<comment type="caution">
    <text evidence="3">The sequence shown here is derived from an EMBL/GenBank/DDBJ whole genome shotgun (WGS) entry which is preliminary data.</text>
</comment>
<feature type="compositionally biased region" description="Basic and acidic residues" evidence="1">
    <location>
        <begin position="327"/>
        <end position="370"/>
    </location>
</feature>
<protein>
    <submittedName>
        <fullName evidence="3">Bacterial surface protein 26-residue PARCEL repeat (3 repeats)</fullName>
    </submittedName>
</protein>
<dbReference type="PANTHER" id="PTHR30032:SF8">
    <property type="entry name" value="GERMINATION-SPECIFIC N-ACETYLMURAMOYL-L-ALANINE AMIDASE"/>
    <property type="match status" value="1"/>
</dbReference>
<dbReference type="EMBL" id="ABWP01000070">
    <property type="protein sequence ID" value="EEA84520.1"/>
    <property type="molecule type" value="Genomic_DNA"/>
</dbReference>
<feature type="chain" id="PRO_5002845070" evidence="2">
    <location>
        <begin position="24"/>
        <end position="745"/>
    </location>
</feature>
<dbReference type="Gene3D" id="3.80.10.10">
    <property type="entry name" value="Ribonuclease Inhibitor"/>
    <property type="match status" value="1"/>
</dbReference>
<dbReference type="InterPro" id="IPR005046">
    <property type="entry name" value="DUF285"/>
</dbReference>
<dbReference type="HOGENOM" id="CLU_372885_0_0_9"/>
<keyword evidence="4" id="KW-1185">Reference proteome</keyword>
<dbReference type="InterPro" id="IPR051922">
    <property type="entry name" value="Bact_Sporulation_Assoc"/>
</dbReference>
<dbReference type="InterPro" id="IPR011889">
    <property type="entry name" value="Liste_lipo_26"/>
</dbReference>
<reference evidence="3 4" key="2">
    <citation type="submission" date="2008-10" db="EMBL/GenBank/DDBJ databases">
        <title>Draft genome sequence of Clostridium hiranonis (DSM 13275).</title>
        <authorList>
            <person name="Sudarsanam P."/>
            <person name="Ley R."/>
            <person name="Guruge J."/>
            <person name="Turnbaugh P.J."/>
            <person name="Mahowald M."/>
            <person name="Liep D."/>
            <person name="Gordon J."/>
        </authorList>
    </citation>
    <scope>NUCLEOTIDE SEQUENCE [LARGE SCALE GENOMIC DNA]</scope>
    <source>
        <strain evidence="3 4">DSM 13275</strain>
    </source>
</reference>
<feature type="signal peptide" evidence="2">
    <location>
        <begin position="1"/>
        <end position="23"/>
    </location>
</feature>
<evidence type="ECO:0000256" key="1">
    <source>
        <dbReference type="SAM" id="MobiDB-lite"/>
    </source>
</evidence>
<evidence type="ECO:0000313" key="4">
    <source>
        <dbReference type="Proteomes" id="UP000003178"/>
    </source>
</evidence>
<reference evidence="3 4" key="1">
    <citation type="submission" date="2008-09" db="EMBL/GenBank/DDBJ databases">
        <authorList>
            <person name="Fulton L."/>
            <person name="Clifton S."/>
            <person name="Fulton B."/>
            <person name="Xu J."/>
            <person name="Minx P."/>
            <person name="Pepin K.H."/>
            <person name="Johnson M."/>
            <person name="Thiruvilangam P."/>
            <person name="Bhonagiri V."/>
            <person name="Nash W.E."/>
            <person name="Mardis E.R."/>
            <person name="Wilson R.K."/>
        </authorList>
    </citation>
    <scope>NUCLEOTIDE SEQUENCE [LARGE SCALE GENOMIC DNA]</scope>
    <source>
        <strain evidence="3 4">DSM 13275</strain>
    </source>
</reference>
<organism evidence="3 4">
    <name type="scientific">Peptacetobacter hiranonis (strain DSM 13275 / JCM 10541 / KCTC 15199 / TO-931)</name>
    <name type="common">Clostridium hiranonis</name>
    <dbReference type="NCBI Taxonomy" id="500633"/>
    <lineage>
        <taxon>Bacteria</taxon>
        <taxon>Bacillati</taxon>
        <taxon>Bacillota</taxon>
        <taxon>Clostridia</taxon>
        <taxon>Peptostreptococcales</taxon>
        <taxon>Peptostreptococcaceae</taxon>
        <taxon>Peptacetobacter</taxon>
    </lineage>
</organism>
<dbReference type="AlphaFoldDB" id="B6G0U5"/>
<proteinExistence type="predicted"/>
<dbReference type="PANTHER" id="PTHR30032">
    <property type="entry name" value="N-ACETYLMURAMOYL-L-ALANINE AMIDASE-RELATED"/>
    <property type="match status" value="1"/>
</dbReference>
<dbReference type="eggNOG" id="COG4886">
    <property type="taxonomic scope" value="Bacteria"/>
</dbReference>
<dbReference type="eggNOG" id="COG2340">
    <property type="taxonomic scope" value="Bacteria"/>
</dbReference>
<accession>B6G0U5</accession>
<dbReference type="NCBIfam" id="TIGR02167">
    <property type="entry name" value="Liste_lipo_26"/>
    <property type="match status" value="7"/>
</dbReference>
<gene>
    <name evidence="3" type="ORF">CLOHIR_01751</name>
</gene>
<dbReference type="STRING" id="500633.CLOHIR_01751"/>
<feature type="region of interest" description="Disordered" evidence="1">
    <location>
        <begin position="325"/>
        <end position="376"/>
    </location>
</feature>
<dbReference type="InterPro" id="IPR032675">
    <property type="entry name" value="LRR_dom_sf"/>
</dbReference>
<dbReference type="SUPFAM" id="SSF52058">
    <property type="entry name" value="L domain-like"/>
    <property type="match status" value="1"/>
</dbReference>
<dbReference type="Pfam" id="PF04122">
    <property type="entry name" value="CW_binding_2"/>
    <property type="match status" value="3"/>
</dbReference>
<dbReference type="Proteomes" id="UP000003178">
    <property type="component" value="Unassembled WGS sequence"/>
</dbReference>